<evidence type="ECO:0000313" key="2">
    <source>
        <dbReference type="EMBL" id="MCJ2380544.1"/>
    </source>
</evidence>
<name>A0ABT0C0M2_9BACT</name>
<keyword evidence="1" id="KW-0472">Membrane</keyword>
<gene>
    <name evidence="2" type="ORF">MUN53_07975</name>
</gene>
<dbReference type="Pfam" id="PF14899">
    <property type="entry name" value="DUF4492"/>
    <property type="match status" value="1"/>
</dbReference>
<evidence type="ECO:0000313" key="3">
    <source>
        <dbReference type="Proteomes" id="UP001165444"/>
    </source>
</evidence>
<protein>
    <submittedName>
        <fullName evidence="2">DUF4492 domain-containing protein</fullName>
    </submittedName>
</protein>
<dbReference type="EMBL" id="JAKZMM010000016">
    <property type="protein sequence ID" value="MCJ2380544.1"/>
    <property type="molecule type" value="Genomic_DNA"/>
</dbReference>
<accession>A0ABT0C0M2</accession>
<reference evidence="2 3" key="1">
    <citation type="submission" date="2022-03" db="EMBL/GenBank/DDBJ databases">
        <title>Parabacteroides sp. nov. isolated from swine feces.</title>
        <authorList>
            <person name="Bak J.E."/>
        </authorList>
    </citation>
    <scope>NUCLEOTIDE SEQUENCE [LARGE SCALE GENOMIC DNA]</scope>
    <source>
        <strain evidence="2 3">AGMB00274</strain>
    </source>
</reference>
<sequence>MKTYIRKIYDFYREGFLSMRLGKLLWLIILIKLFIIFFILKLFFFPDFLGKYKTPVEKEEYVSGELVNRAHSFIK</sequence>
<keyword evidence="1" id="KW-1133">Transmembrane helix</keyword>
<keyword evidence="3" id="KW-1185">Reference proteome</keyword>
<keyword evidence="1" id="KW-0812">Transmembrane</keyword>
<dbReference type="RefSeq" id="WP_243324585.1">
    <property type="nucleotide sequence ID" value="NZ_JAKZMM010000016.1"/>
</dbReference>
<organism evidence="2 3">
    <name type="scientific">Parabacteroides faecalis</name>
    <dbReference type="NCBI Taxonomy" id="2924040"/>
    <lineage>
        <taxon>Bacteria</taxon>
        <taxon>Pseudomonadati</taxon>
        <taxon>Bacteroidota</taxon>
        <taxon>Bacteroidia</taxon>
        <taxon>Bacteroidales</taxon>
        <taxon>Tannerellaceae</taxon>
        <taxon>Parabacteroides</taxon>
    </lineage>
</organism>
<dbReference type="InterPro" id="IPR027853">
    <property type="entry name" value="DUF4492"/>
</dbReference>
<evidence type="ECO:0000256" key="1">
    <source>
        <dbReference type="SAM" id="Phobius"/>
    </source>
</evidence>
<proteinExistence type="predicted"/>
<dbReference type="Proteomes" id="UP001165444">
    <property type="component" value="Unassembled WGS sequence"/>
</dbReference>
<comment type="caution">
    <text evidence="2">The sequence shown here is derived from an EMBL/GenBank/DDBJ whole genome shotgun (WGS) entry which is preliminary data.</text>
</comment>
<feature type="transmembrane region" description="Helical" evidence="1">
    <location>
        <begin position="21"/>
        <end position="44"/>
    </location>
</feature>